<reference evidence="3 4" key="1">
    <citation type="submission" date="2019-02" db="EMBL/GenBank/DDBJ databases">
        <title>Prokaryotic population dynamics and viral predation in marine succession experiment using metagenomics: the confinement effect.</title>
        <authorList>
            <person name="Haro-Moreno J.M."/>
            <person name="Rodriguez-Valera F."/>
            <person name="Lopez-Perez M."/>
        </authorList>
    </citation>
    <scope>NUCLEOTIDE SEQUENCE [LARGE SCALE GENOMIC DNA]</scope>
    <source>
        <strain evidence="3">MED-G163</strain>
    </source>
</reference>
<dbReference type="PANTHER" id="PTHR28641:SF1">
    <property type="entry name" value="MALONYL-COA DECARBOXYLASE, MITOCHONDRIAL"/>
    <property type="match status" value="1"/>
</dbReference>
<sequence>MNFFQNMISSITKRAQKFNTFGSKTFGTLHKDINKATELVMSTSGEVSTLVYADHLLNLIEDLSNEKLEKFLIFLSKNYDIDTNNLIKNVEIYSLDKNERNLKNISETSEPKWIELFRRLNASSNGTSKLVTLRERIRSLNNPELKPFDAGLLRLFKYWFNPSFLVLEKIDWSTPANILEKIIAYEAVHEINSWDDLRARLAPNDRQCFAFFHPLIPDDPLIFVEVALCEEVPESIESIIKIERNEINAENANVGIFYSISNCQNGLLGISFGNFLIKRVAKKLKQELPDLNQFLTLSPIPGLMTWLEKNAPLTHEQCIDGSCTDEDFLKQAVTYLTESTREDGLPNDPVGRFHLGNGAILDRINLNADKSTKGMMQSNGLMANYLYDLEVVEENHELFFKTKSVQISKNIKSLKNRLS</sequence>
<accession>A0A520MPZ9</accession>
<gene>
    <name evidence="3" type="ORF">EVA96_00475</name>
</gene>
<evidence type="ECO:0000313" key="4">
    <source>
        <dbReference type="Proteomes" id="UP000315782"/>
    </source>
</evidence>
<dbReference type="Gene3D" id="1.20.140.90">
    <property type="entry name" value="Malonyl-CoA decarboxylase, oligemerization domain"/>
    <property type="match status" value="1"/>
</dbReference>
<dbReference type="Pfam" id="PF05292">
    <property type="entry name" value="MCD"/>
    <property type="match status" value="2"/>
</dbReference>
<dbReference type="Proteomes" id="UP000315782">
    <property type="component" value="Unassembled WGS sequence"/>
</dbReference>
<dbReference type="Pfam" id="PF17408">
    <property type="entry name" value="MCD_N"/>
    <property type="match status" value="1"/>
</dbReference>
<dbReference type="PANTHER" id="PTHR28641">
    <property type="match status" value="1"/>
</dbReference>
<dbReference type="InterPro" id="IPR035372">
    <property type="entry name" value="MCD_N"/>
</dbReference>
<dbReference type="EMBL" id="SHBI01000001">
    <property type="protein sequence ID" value="RZO23275.1"/>
    <property type="molecule type" value="Genomic_DNA"/>
</dbReference>
<evidence type="ECO:0000313" key="3">
    <source>
        <dbReference type="EMBL" id="RZO23275.1"/>
    </source>
</evidence>
<dbReference type="GO" id="GO:0050080">
    <property type="term" value="F:malonyl-CoA decarboxylase activity"/>
    <property type="evidence" value="ECO:0007669"/>
    <property type="project" value="InterPro"/>
</dbReference>
<dbReference type="GO" id="GO:0006633">
    <property type="term" value="P:fatty acid biosynthetic process"/>
    <property type="evidence" value="ECO:0007669"/>
    <property type="project" value="InterPro"/>
</dbReference>
<evidence type="ECO:0000259" key="1">
    <source>
        <dbReference type="Pfam" id="PF05292"/>
    </source>
</evidence>
<organism evidence="3 4">
    <name type="scientific">SAR86 cluster bacterium</name>
    <dbReference type="NCBI Taxonomy" id="2030880"/>
    <lineage>
        <taxon>Bacteria</taxon>
        <taxon>Pseudomonadati</taxon>
        <taxon>Pseudomonadota</taxon>
        <taxon>Gammaproteobacteria</taxon>
        <taxon>SAR86 cluster</taxon>
    </lineage>
</organism>
<dbReference type="InterPro" id="IPR038917">
    <property type="entry name" value="Malonyl_CoA_deC"/>
</dbReference>
<dbReference type="AlphaFoldDB" id="A0A520MPZ9"/>
<evidence type="ECO:0000259" key="2">
    <source>
        <dbReference type="Pfam" id="PF17408"/>
    </source>
</evidence>
<feature type="domain" description="Malonyl-CoA decarboxylase N-terminal" evidence="2">
    <location>
        <begin position="80"/>
        <end position="160"/>
    </location>
</feature>
<protein>
    <submittedName>
        <fullName evidence="3">Decarboxylase</fullName>
    </submittedName>
</protein>
<proteinExistence type="predicted"/>
<feature type="domain" description="Malonyl-CoA decarboxylase C-terminal" evidence="1">
    <location>
        <begin position="327"/>
        <end position="388"/>
    </location>
</feature>
<dbReference type="InterPro" id="IPR042303">
    <property type="entry name" value="Malonyl_CoA_deC_C_sf"/>
</dbReference>
<dbReference type="Gene3D" id="3.40.630.150">
    <property type="entry name" value="Malonyl-CoA decarboxylase, catalytic domain"/>
    <property type="match status" value="2"/>
</dbReference>
<name>A0A520MPZ9_9GAMM</name>
<dbReference type="InterPro" id="IPR038351">
    <property type="entry name" value="MCD_N_sf"/>
</dbReference>
<dbReference type="InterPro" id="IPR007956">
    <property type="entry name" value="Malonyl_CoA_deC_C"/>
</dbReference>
<feature type="domain" description="Malonyl-CoA decarboxylase C-terminal" evidence="1">
    <location>
        <begin position="163"/>
        <end position="313"/>
    </location>
</feature>
<comment type="caution">
    <text evidence="3">The sequence shown here is derived from an EMBL/GenBank/DDBJ whole genome shotgun (WGS) entry which is preliminary data.</text>
</comment>